<keyword evidence="2" id="KW-1185">Reference proteome</keyword>
<dbReference type="RefSeq" id="WP_091672333.1">
    <property type="nucleotide sequence ID" value="NZ_FOKG01000005.1"/>
</dbReference>
<dbReference type="AlphaFoldDB" id="A0A1I0YK62"/>
<proteinExistence type="predicted"/>
<evidence type="ECO:0000313" key="2">
    <source>
        <dbReference type="Proteomes" id="UP000243799"/>
    </source>
</evidence>
<sequence length="108" mass="12080">MKFMVRQKLGPEADVVKEHLQPLAYLVADSVQDEPKLPVVWLGGSGTVDTKQYYMLFEAPDYESLEEVVKVLPGLQSIERVMSVDKHTLARGLLLGMAKDYAERDGAE</sequence>
<organism evidence="1 2">
    <name type="scientific">Amycolatopsis marina</name>
    <dbReference type="NCBI Taxonomy" id="490629"/>
    <lineage>
        <taxon>Bacteria</taxon>
        <taxon>Bacillati</taxon>
        <taxon>Actinomycetota</taxon>
        <taxon>Actinomycetes</taxon>
        <taxon>Pseudonocardiales</taxon>
        <taxon>Pseudonocardiaceae</taxon>
        <taxon>Amycolatopsis</taxon>
    </lineage>
</organism>
<gene>
    <name evidence="1" type="ORF">SAMN05216266_105112</name>
</gene>
<protein>
    <recommendedName>
        <fullName evidence="3">Muconolactone delta-isomerase</fullName>
    </recommendedName>
</protein>
<dbReference type="EMBL" id="FOKG01000005">
    <property type="protein sequence ID" value="SFB13176.1"/>
    <property type="molecule type" value="Genomic_DNA"/>
</dbReference>
<dbReference type="OrthoDB" id="3698256at2"/>
<evidence type="ECO:0008006" key="3">
    <source>
        <dbReference type="Google" id="ProtNLM"/>
    </source>
</evidence>
<accession>A0A1I0YK62</accession>
<name>A0A1I0YK62_9PSEU</name>
<dbReference type="STRING" id="490629.SAMN05216266_105112"/>
<dbReference type="Proteomes" id="UP000243799">
    <property type="component" value="Unassembled WGS sequence"/>
</dbReference>
<reference evidence="2" key="1">
    <citation type="submission" date="2016-10" db="EMBL/GenBank/DDBJ databases">
        <authorList>
            <person name="Varghese N."/>
            <person name="Submissions S."/>
        </authorList>
    </citation>
    <scope>NUCLEOTIDE SEQUENCE [LARGE SCALE GENOMIC DNA]</scope>
    <source>
        <strain evidence="2">CGMCC 4.3568</strain>
    </source>
</reference>
<evidence type="ECO:0000313" key="1">
    <source>
        <dbReference type="EMBL" id="SFB13176.1"/>
    </source>
</evidence>